<evidence type="ECO:0000256" key="8">
    <source>
        <dbReference type="ARBA" id="ARBA00023012"/>
    </source>
</evidence>
<dbReference type="Pfam" id="PF02518">
    <property type="entry name" value="HATPase_c"/>
    <property type="match status" value="1"/>
</dbReference>
<evidence type="ECO:0000256" key="5">
    <source>
        <dbReference type="ARBA" id="ARBA00022741"/>
    </source>
</evidence>
<dbReference type="STRING" id="1173027.Mic7113_5066"/>
<evidence type="ECO:0000256" key="4">
    <source>
        <dbReference type="ARBA" id="ARBA00022679"/>
    </source>
</evidence>
<keyword evidence="6 11" id="KW-0418">Kinase</keyword>
<dbReference type="RefSeq" id="WP_015184856.1">
    <property type="nucleotide sequence ID" value="NC_019738.1"/>
</dbReference>
<evidence type="ECO:0000256" key="1">
    <source>
        <dbReference type="ARBA" id="ARBA00000085"/>
    </source>
</evidence>
<keyword evidence="3" id="KW-0597">Phosphoprotein</keyword>
<organism evidence="11 12">
    <name type="scientific">Allocoleopsis franciscana PCC 7113</name>
    <dbReference type="NCBI Taxonomy" id="1173027"/>
    <lineage>
        <taxon>Bacteria</taxon>
        <taxon>Bacillati</taxon>
        <taxon>Cyanobacteriota</taxon>
        <taxon>Cyanophyceae</taxon>
        <taxon>Coleofasciculales</taxon>
        <taxon>Coleofasciculaceae</taxon>
        <taxon>Allocoleopsis</taxon>
        <taxon>Allocoleopsis franciscana</taxon>
    </lineage>
</organism>
<sequence>MFPTVNQAFQLLQTLSQSPGRQAALLRKIVDRIRNSLELQVVLQTAVDEVAALLKLDSCIFLWYLKDTQQIRVVCERTHDSHSYSLLGYYPLESFGSVASAVATGQLMMENGRASPQERLLPWLIGKPLWLKQLLRQPGQNRQSRGNQLPDNFPENFSQADRQVLGYQANLLIPVTGKEDGIGFMACLSKQPRRWSASEIEFLESIAESLEVAIRQAQLYEQTQKQAIRERLLNHIINQTRQSFDIETILTEAIAQLLEALQIDRCLVHLVENPHHLDMGKYPPECLATSQKGDAFQRKHLYEVARPPFSPSIDDFDLTGPITQWVIQHRQQVMIPDITQDERIGANNIEYRKAQIKSSLVIPVQANGTLQALLYLNQCSHIRDWSKNDQELAQSVADQLAISLQQAYLYACTQQQARESALQAQKMSEMLEELRLAQTQLIQSEKMSSLGRMVAGVAHEINNPVNFIYGNIPYVENYVRDLIRLVQAYQSNYPQPTADIQNLAEETDMDFLLRDLPKILKSMECGAERIHEIVQVLQKFAGSQVAPLKVIDLNAALESTLLILHSQMNSEIEVERSYDHLPPVECYPKPINQAFLCILTNAMEALKRSPNSHKVITVQTKWLPSIEIGDMGRVQIAIRDNGLGIQPEIQPRIFEPFFTTKEVGQGRGLGLTVTYQTIVNQHHGRLDVRSELNQGTEFLLEIPVRHPKPMKSDPVRDQGLGKMDWRIDRGKNSSPQPSFSSLQTSIPNL</sequence>
<dbReference type="Gene3D" id="1.10.287.130">
    <property type="match status" value="1"/>
</dbReference>
<evidence type="ECO:0000259" key="10">
    <source>
        <dbReference type="PROSITE" id="PS50109"/>
    </source>
</evidence>
<evidence type="ECO:0000256" key="9">
    <source>
        <dbReference type="SAM" id="MobiDB-lite"/>
    </source>
</evidence>
<evidence type="ECO:0000256" key="6">
    <source>
        <dbReference type="ARBA" id="ARBA00022777"/>
    </source>
</evidence>
<evidence type="ECO:0000313" key="12">
    <source>
        <dbReference type="Proteomes" id="UP000010471"/>
    </source>
</evidence>
<evidence type="ECO:0000256" key="2">
    <source>
        <dbReference type="ARBA" id="ARBA00012438"/>
    </source>
</evidence>
<dbReference type="PROSITE" id="PS50109">
    <property type="entry name" value="HIS_KIN"/>
    <property type="match status" value="1"/>
</dbReference>
<evidence type="ECO:0000313" key="11">
    <source>
        <dbReference type="EMBL" id="AFZ20723.1"/>
    </source>
</evidence>
<dbReference type="Pfam" id="PF01590">
    <property type="entry name" value="GAF"/>
    <property type="match status" value="2"/>
</dbReference>
<keyword evidence="12" id="KW-1185">Reference proteome</keyword>
<dbReference type="GO" id="GO:0000155">
    <property type="term" value="F:phosphorelay sensor kinase activity"/>
    <property type="evidence" value="ECO:0007669"/>
    <property type="project" value="InterPro"/>
</dbReference>
<dbReference type="SUPFAM" id="SSF55781">
    <property type="entry name" value="GAF domain-like"/>
    <property type="match status" value="2"/>
</dbReference>
<comment type="catalytic activity">
    <reaction evidence="1">
        <text>ATP + protein L-histidine = ADP + protein N-phospho-L-histidine.</text>
        <dbReference type="EC" id="2.7.13.3"/>
    </reaction>
</comment>
<dbReference type="PANTHER" id="PTHR43065">
    <property type="entry name" value="SENSOR HISTIDINE KINASE"/>
    <property type="match status" value="1"/>
</dbReference>
<dbReference type="PRINTS" id="PR00344">
    <property type="entry name" value="BCTRLSENSOR"/>
</dbReference>
<dbReference type="InterPro" id="IPR003018">
    <property type="entry name" value="GAF"/>
</dbReference>
<dbReference type="CDD" id="cd00082">
    <property type="entry name" value="HisKA"/>
    <property type="match status" value="1"/>
</dbReference>
<dbReference type="InterPro" id="IPR003594">
    <property type="entry name" value="HATPase_dom"/>
</dbReference>
<feature type="domain" description="Histidine kinase" evidence="10">
    <location>
        <begin position="456"/>
        <end position="706"/>
    </location>
</feature>
<dbReference type="eggNOG" id="COG2203">
    <property type="taxonomic scope" value="Bacteria"/>
</dbReference>
<evidence type="ECO:0000256" key="7">
    <source>
        <dbReference type="ARBA" id="ARBA00022840"/>
    </source>
</evidence>
<feature type="region of interest" description="Disordered" evidence="9">
    <location>
        <begin position="706"/>
        <end position="749"/>
    </location>
</feature>
<accession>K9WKL4</accession>
<dbReference type="EC" id="2.7.13.3" evidence="2"/>
<gene>
    <name evidence="11" type="ORF">Mic7113_5066</name>
</gene>
<dbReference type="InterPro" id="IPR005467">
    <property type="entry name" value="His_kinase_dom"/>
</dbReference>
<dbReference type="PANTHER" id="PTHR43065:SF10">
    <property type="entry name" value="PEROXIDE STRESS-ACTIVATED HISTIDINE KINASE MAK3"/>
    <property type="match status" value="1"/>
</dbReference>
<dbReference type="InterPro" id="IPR004358">
    <property type="entry name" value="Sig_transdc_His_kin-like_C"/>
</dbReference>
<keyword evidence="8" id="KW-0902">Two-component regulatory system</keyword>
<protein>
    <recommendedName>
        <fullName evidence="2">histidine kinase</fullName>
        <ecNumber evidence="2">2.7.13.3</ecNumber>
    </recommendedName>
</protein>
<dbReference type="GO" id="GO:0005524">
    <property type="term" value="F:ATP binding"/>
    <property type="evidence" value="ECO:0007669"/>
    <property type="project" value="UniProtKB-KW"/>
</dbReference>
<keyword evidence="5" id="KW-0547">Nucleotide-binding</keyword>
<dbReference type="InterPro" id="IPR036097">
    <property type="entry name" value="HisK_dim/P_sf"/>
</dbReference>
<dbReference type="eggNOG" id="COG4191">
    <property type="taxonomic scope" value="Bacteria"/>
</dbReference>
<dbReference type="Gene3D" id="3.30.450.40">
    <property type="match status" value="2"/>
</dbReference>
<dbReference type="Proteomes" id="UP000010471">
    <property type="component" value="Chromosome"/>
</dbReference>
<dbReference type="SUPFAM" id="SSF47384">
    <property type="entry name" value="Homodimeric domain of signal transducing histidine kinase"/>
    <property type="match status" value="1"/>
</dbReference>
<dbReference type="OrthoDB" id="9789238at2"/>
<dbReference type="Gene3D" id="3.30.565.10">
    <property type="entry name" value="Histidine kinase-like ATPase, C-terminal domain"/>
    <property type="match status" value="1"/>
</dbReference>
<dbReference type="InterPro" id="IPR036890">
    <property type="entry name" value="HATPase_C_sf"/>
</dbReference>
<dbReference type="EMBL" id="CP003630">
    <property type="protein sequence ID" value="AFZ20723.1"/>
    <property type="molecule type" value="Genomic_DNA"/>
</dbReference>
<feature type="compositionally biased region" description="Polar residues" evidence="9">
    <location>
        <begin position="732"/>
        <end position="749"/>
    </location>
</feature>
<dbReference type="SMART" id="SM00387">
    <property type="entry name" value="HATPase_c"/>
    <property type="match status" value="1"/>
</dbReference>
<dbReference type="AlphaFoldDB" id="K9WKL4"/>
<dbReference type="SMART" id="SM00065">
    <property type="entry name" value="GAF"/>
    <property type="match status" value="2"/>
</dbReference>
<keyword evidence="4" id="KW-0808">Transferase</keyword>
<dbReference type="InterPro" id="IPR029016">
    <property type="entry name" value="GAF-like_dom_sf"/>
</dbReference>
<name>K9WKL4_9CYAN</name>
<reference evidence="11 12" key="1">
    <citation type="submission" date="2012-06" db="EMBL/GenBank/DDBJ databases">
        <title>Finished chromosome of genome of Microcoleus sp. PCC 7113.</title>
        <authorList>
            <consortium name="US DOE Joint Genome Institute"/>
            <person name="Gugger M."/>
            <person name="Coursin T."/>
            <person name="Rippka R."/>
            <person name="Tandeau De Marsac N."/>
            <person name="Huntemann M."/>
            <person name="Wei C.-L."/>
            <person name="Han J."/>
            <person name="Detter J.C."/>
            <person name="Han C."/>
            <person name="Tapia R."/>
            <person name="Chen A."/>
            <person name="Kyrpides N."/>
            <person name="Mavromatis K."/>
            <person name="Markowitz V."/>
            <person name="Szeto E."/>
            <person name="Ivanova N."/>
            <person name="Pagani I."/>
            <person name="Pati A."/>
            <person name="Goodwin L."/>
            <person name="Nordberg H.P."/>
            <person name="Cantor M.N."/>
            <person name="Hua S.X."/>
            <person name="Woyke T."/>
            <person name="Kerfeld C.A."/>
        </authorList>
    </citation>
    <scope>NUCLEOTIDE SEQUENCE [LARGE SCALE GENOMIC DNA]</scope>
    <source>
        <strain evidence="11 12">PCC 7113</strain>
    </source>
</reference>
<dbReference type="KEGG" id="mic:Mic7113_5066"/>
<keyword evidence="7" id="KW-0067">ATP-binding</keyword>
<dbReference type="InterPro" id="IPR003661">
    <property type="entry name" value="HisK_dim/P_dom"/>
</dbReference>
<dbReference type="HOGENOM" id="CLU_000445_114_39_3"/>
<proteinExistence type="predicted"/>
<dbReference type="SUPFAM" id="SSF55874">
    <property type="entry name" value="ATPase domain of HSP90 chaperone/DNA topoisomerase II/histidine kinase"/>
    <property type="match status" value="1"/>
</dbReference>
<evidence type="ECO:0000256" key="3">
    <source>
        <dbReference type="ARBA" id="ARBA00022553"/>
    </source>
</evidence>